<dbReference type="GO" id="GO:0008270">
    <property type="term" value="F:zinc ion binding"/>
    <property type="evidence" value="ECO:0007669"/>
    <property type="project" value="UniProtKB-KW"/>
</dbReference>
<keyword evidence="1" id="KW-0479">Metal-binding</keyword>
<organism evidence="6 7">
    <name type="scientific">Conoideocrella luteorostrata</name>
    <dbReference type="NCBI Taxonomy" id="1105319"/>
    <lineage>
        <taxon>Eukaryota</taxon>
        <taxon>Fungi</taxon>
        <taxon>Dikarya</taxon>
        <taxon>Ascomycota</taxon>
        <taxon>Pezizomycotina</taxon>
        <taxon>Sordariomycetes</taxon>
        <taxon>Hypocreomycetidae</taxon>
        <taxon>Hypocreales</taxon>
        <taxon>Clavicipitaceae</taxon>
        <taxon>Conoideocrella</taxon>
    </lineage>
</organism>
<dbReference type="Gene3D" id="3.30.160.60">
    <property type="entry name" value="Classic Zinc Finger"/>
    <property type="match status" value="2"/>
</dbReference>
<dbReference type="SMART" id="SM00355">
    <property type="entry name" value="ZnF_C2H2"/>
    <property type="match status" value="2"/>
</dbReference>
<dbReference type="AlphaFoldDB" id="A0AAJ0CW98"/>
<dbReference type="InterPro" id="IPR036236">
    <property type="entry name" value="Znf_C2H2_sf"/>
</dbReference>
<dbReference type="InterPro" id="IPR013087">
    <property type="entry name" value="Znf_C2H2_type"/>
</dbReference>
<evidence type="ECO:0000256" key="2">
    <source>
        <dbReference type="ARBA" id="ARBA00022771"/>
    </source>
</evidence>
<reference evidence="6" key="1">
    <citation type="submission" date="2023-06" db="EMBL/GenBank/DDBJ databases">
        <title>Conoideocrella luteorostrata (Hypocreales: Clavicipitaceae), a potential biocontrol fungus for elongate hemlock scale in United States Christmas tree production areas.</title>
        <authorList>
            <person name="Barrett H."/>
            <person name="Lovett B."/>
            <person name="Macias A.M."/>
            <person name="Stajich J.E."/>
            <person name="Kasson M.T."/>
        </authorList>
    </citation>
    <scope>NUCLEOTIDE SEQUENCE</scope>
    <source>
        <strain evidence="6">ARSEF 14590</strain>
    </source>
</reference>
<keyword evidence="3" id="KW-0862">Zinc</keyword>
<accession>A0AAJ0CW98</accession>
<evidence type="ECO:0000259" key="5">
    <source>
        <dbReference type="PROSITE" id="PS50157"/>
    </source>
</evidence>
<evidence type="ECO:0000256" key="3">
    <source>
        <dbReference type="ARBA" id="ARBA00022833"/>
    </source>
</evidence>
<dbReference type="PANTHER" id="PTHR23235">
    <property type="entry name" value="KRUEPPEL-LIKE TRANSCRIPTION FACTOR"/>
    <property type="match status" value="1"/>
</dbReference>
<dbReference type="Proteomes" id="UP001251528">
    <property type="component" value="Unassembled WGS sequence"/>
</dbReference>
<dbReference type="PROSITE" id="PS50157">
    <property type="entry name" value="ZINC_FINGER_C2H2_2"/>
    <property type="match status" value="2"/>
</dbReference>
<keyword evidence="7" id="KW-1185">Reference proteome</keyword>
<evidence type="ECO:0000256" key="1">
    <source>
        <dbReference type="ARBA" id="ARBA00022723"/>
    </source>
</evidence>
<keyword evidence="2 4" id="KW-0863">Zinc-finger</keyword>
<dbReference type="GO" id="GO:0000981">
    <property type="term" value="F:DNA-binding transcription factor activity, RNA polymerase II-specific"/>
    <property type="evidence" value="ECO:0007669"/>
    <property type="project" value="TreeGrafter"/>
</dbReference>
<evidence type="ECO:0000313" key="6">
    <source>
        <dbReference type="EMBL" id="KAK2603739.1"/>
    </source>
</evidence>
<dbReference type="EMBL" id="JASWJB010000058">
    <property type="protein sequence ID" value="KAK2603739.1"/>
    <property type="molecule type" value="Genomic_DNA"/>
</dbReference>
<feature type="domain" description="C2H2-type" evidence="5">
    <location>
        <begin position="283"/>
        <end position="311"/>
    </location>
</feature>
<gene>
    <name evidence="6" type="ORF">QQS21_004115</name>
</gene>
<dbReference type="PROSITE" id="PS00028">
    <property type="entry name" value="ZINC_FINGER_C2H2_1"/>
    <property type="match status" value="1"/>
</dbReference>
<proteinExistence type="predicted"/>
<evidence type="ECO:0000256" key="4">
    <source>
        <dbReference type="PROSITE-ProRule" id="PRU00042"/>
    </source>
</evidence>
<evidence type="ECO:0000313" key="7">
    <source>
        <dbReference type="Proteomes" id="UP001251528"/>
    </source>
</evidence>
<dbReference type="PANTHER" id="PTHR23235:SF120">
    <property type="entry name" value="KRUPPEL-LIKE FACTOR 15"/>
    <property type="match status" value="1"/>
</dbReference>
<name>A0AAJ0CW98_9HYPO</name>
<dbReference type="SUPFAM" id="SSF57667">
    <property type="entry name" value="beta-beta-alpha zinc fingers"/>
    <property type="match status" value="1"/>
</dbReference>
<comment type="caution">
    <text evidence="6">The sequence shown here is derived from an EMBL/GenBank/DDBJ whole genome shotgun (WGS) entry which is preliminary data.</text>
</comment>
<feature type="domain" description="C2H2-type" evidence="5">
    <location>
        <begin position="251"/>
        <end position="280"/>
    </location>
</feature>
<sequence>MEAESNIRLDLDESRSICGRIMVCPSAGTIFPPVASAAYGHITPTSNYYESNSIGLDFEDIYSGAGHDELTASYKHMIEYKHSDLVNAESQYLPFNQRISTTSSKGNSSILSSDYNHLFETSTTSNHNTDYVQPLTASSASTISPTVLELAPIKAKPNSLSSLQYSNESTIPLFPQKGSESPQFETINLDGKSGSSLCTYQLSESSSSQKDAHEKAKVRDVERNATALQCVQNRASGKLDELVNAAPPPTCKCDYPTCHKAFRRSEHLKRHKQTFHGEKSSCYSCEFCGKSNFSRQDNLNNHRKLHARANSIRRRGVSFVPHAVAIIEEEERSRRRRRGRREPVWPNTTEKQVLTNFCS</sequence>
<dbReference type="GO" id="GO:0000978">
    <property type="term" value="F:RNA polymerase II cis-regulatory region sequence-specific DNA binding"/>
    <property type="evidence" value="ECO:0007669"/>
    <property type="project" value="TreeGrafter"/>
</dbReference>
<protein>
    <recommendedName>
        <fullName evidence="5">C2H2-type domain-containing protein</fullName>
    </recommendedName>
</protein>